<keyword evidence="6" id="KW-0472">Membrane</keyword>
<dbReference type="InterPro" id="IPR000014">
    <property type="entry name" value="PAS"/>
</dbReference>
<dbReference type="Pfam" id="PF13682">
    <property type="entry name" value="CZB"/>
    <property type="match status" value="1"/>
</dbReference>
<dbReference type="PROSITE" id="PS50112">
    <property type="entry name" value="PAS"/>
    <property type="match status" value="1"/>
</dbReference>
<evidence type="ECO:0000256" key="1">
    <source>
        <dbReference type="ARBA" id="ARBA00022500"/>
    </source>
</evidence>
<dbReference type="Gene3D" id="1.10.287.950">
    <property type="entry name" value="Methyl-accepting chemotaxis protein"/>
    <property type="match status" value="1"/>
</dbReference>
<evidence type="ECO:0000313" key="10">
    <source>
        <dbReference type="EMBL" id="MBD9358472.1"/>
    </source>
</evidence>
<dbReference type="PANTHER" id="PTHR43531">
    <property type="entry name" value="PROTEIN ICFG"/>
    <property type="match status" value="1"/>
</dbReference>
<dbReference type="Pfam" id="PF00015">
    <property type="entry name" value="MCPsignal"/>
    <property type="match status" value="1"/>
</dbReference>
<feature type="domain" description="PAS" evidence="8">
    <location>
        <begin position="25"/>
        <end position="60"/>
    </location>
</feature>
<dbReference type="SMART" id="SM00304">
    <property type="entry name" value="HAMP"/>
    <property type="match status" value="13"/>
</dbReference>
<proteinExistence type="inferred from homology"/>
<dbReference type="Pfam" id="PF08447">
    <property type="entry name" value="PAS_3"/>
    <property type="match status" value="1"/>
</dbReference>
<accession>A0ABR9D5S1</accession>
<keyword evidence="6" id="KW-0812">Transmembrane</keyword>
<dbReference type="CDD" id="cd11386">
    <property type="entry name" value="MCP_signal"/>
    <property type="match status" value="1"/>
</dbReference>
<dbReference type="InterPro" id="IPR051310">
    <property type="entry name" value="MCP_chemotaxis"/>
</dbReference>
<comment type="similarity">
    <text evidence="3">Belongs to the methyl-accepting chemotaxis (MCP) protein family.</text>
</comment>
<dbReference type="SMART" id="SM00283">
    <property type="entry name" value="MA"/>
    <property type="match status" value="1"/>
</dbReference>
<evidence type="ECO:0000256" key="2">
    <source>
        <dbReference type="ARBA" id="ARBA00023224"/>
    </source>
</evidence>
<sequence length="1995" mass="213690">MRNNQPVTNTELHFSEEDVLASTTDLDGHITSVSPAFVKLSGFSEEELLGQAHSIVRHPDMPAEAFEWMWQTIMSGCSWRGLVKNRSKNGDYYWVDANVSPIYTDGRIVGYRSIRFRPSREEVNEAASLYTRIKAGGIKNPFQDRKINKLLTGIKLGQKFIALIFLAILMFAVPTYLLISRSLEEKSATLKEKQGVDYSSETIKLMQLVLEHRNLGAAVLGGNGKEAGSWETKRNEVAQQLQVIDKVDSHLSALGLTSAWSQLRKQWQELIKDVNQLGVSANYDKHNEFVEQLHAFNRSITEKSGIALDPEAGTYYLAVFAINQVPDLTEKLEMMRAIVLPITEGKAAADHGALHELNSAAEENLAIIDETIAKIDLLDDLTRSALLKASQDAKQALALTEEKILNSTRSQSDAKDYVQTLSTSINQYYAKSAGLGQLLNSGFDARLERINSIIFTTLTVLLLSLSSFLALSWYIVMGVLRPVKSMTQALTMFGQGQMPRQDTNNYGLEFNQLNEGIKAAVFSVQALIADARVLSQAAVEGKLSTRADATKHQGDFGRIVEGVNNTLDAVIVPLNVAANYVDNISRGNIPAKITDTYNGDFNVIKNNLNTCIDAVNALVADANLLAKAAVDGRLSTRADASKHQGDFGKIVEGVNNTLDSVIGPLNVAADYVDNISKGNIPAKITDTYNGDFNTIKNNLNNCIDAISNMVTEAAALEKAAIEGRLATRADASQYQGDYRKIVEGVNNTLDAVIGPLNVAANYVDNISRGNIPAKITDTYNGDFNVIKNNLNTCIDAVNALVADANLLAKAAVDGRLSTRADASKHQGDFGKIVEGVNNTLDSVIGPLNVAADYVDNISKGNIPAKITDTYNGDFNTIKNNLNNCIDAISNMVTEAAALEKAAIEGRLATRADASQYQGDYRKIVEGVNNTLDAVIVPLNVAANYVDNISRGNIPAKITDTYNGDFNVIKNNLNTCIDAVNALVADANLLAKAAVDGRLSTRADASKHQGDFGKIVEGVNNTLDSVIGPLNVAADYVDNISKGNIPAKITDTYNGDFNTIKNNLNNCIDAISNMVTEAAALEKAAIEGRLATRADASQYQGDYRKIVEGVNNTLDAVIGPLNVAANYVDNISRGNIPAKITDTYNGDFNVIKNNLNTCIDAVNALVADANLLAKAAVDGRLSTRADASKHQGDFGKIVEGVNNTLDSVIGPLNVAADYVDNISKGNIPAKITDTYNGDFNTIKNNLNNCIDAISNMVTEAAALEKAAIEGRLATRADASQYQGDYRKIVEGVNNTLDAVIGPLNVAANYVDNISRGNIPAKITDTYNGDFNVIKNNLNTCIDAVNALVADANLLAKAAVDGRLSTRADASKHQGDFGKIVEGVNNTLDSVIGPLNVAADYVDNISKGNIPAKITDTYNGDFNTIKNNLNNCIDAISNMVTEAAALEKAAIEGRLATRADASQYQGDYRKIVEGVNNTLDAVIGPLNVAANYVDNISRGNIPAKITDTYNGDFNVIKNNLNTCIDAVNALVADANLLASAAQEGRLQTRADAGKHQGDFRKIVEGVNDTLDGVILPLNEAVEVLSLVEQGDLTRTVRGDYRGQLGDFKDTVNNTIANLSKTISDVIVAADQLTNASEQISSTSQSLSQAASEQAASVEETSASIEEMAASINQNAENAKVTDGMAGKASKEAVEGGGAVKQTVDAMKEIANKIGIIDDIAYQTNMLALNAAIEAARAGDHGKGFAVVAAEVRKLAERSQVAAQEIGELADSSVKTAESAGKLLDEIVPSIAKTSDLVQEIAAASQEQSAGVSQVNNAMNQMNQITQQNASASEQLAATAEEMTGQSEQLQSLMAFFKISKGGQSFAATGKSPAVAAEVESIDLDAALQAHSEWKIKLRRGISQHEQMDSATIGRDNCCKLGKWLHGPGQKQFQQLASFKDCLQKHAAFHKEAGRVAEIINSGQYETAESMLDRGSAYATASSEVGLAITELKKRAHL</sequence>
<dbReference type="Gene3D" id="3.30.450.20">
    <property type="entry name" value="PAS domain"/>
    <property type="match status" value="1"/>
</dbReference>
<dbReference type="InterPro" id="IPR004089">
    <property type="entry name" value="MCPsignal_dom"/>
</dbReference>
<organism evidence="10 11">
    <name type="scientific">Methylomonas albis</name>
    <dbReference type="NCBI Taxonomy" id="1854563"/>
    <lineage>
        <taxon>Bacteria</taxon>
        <taxon>Pseudomonadati</taxon>
        <taxon>Pseudomonadota</taxon>
        <taxon>Gammaproteobacteria</taxon>
        <taxon>Methylococcales</taxon>
        <taxon>Methylococcaceae</taxon>
        <taxon>Methylomonas</taxon>
    </lineage>
</organism>
<evidence type="ECO:0000259" key="9">
    <source>
        <dbReference type="PROSITE" id="PS50885"/>
    </source>
</evidence>
<dbReference type="Gene3D" id="1.20.120.1530">
    <property type="match status" value="6"/>
</dbReference>
<dbReference type="PRINTS" id="PR00260">
    <property type="entry name" value="CHEMTRNSDUCR"/>
</dbReference>
<name>A0ABR9D5S1_9GAMM</name>
<dbReference type="Gene3D" id="1.20.120.30">
    <property type="entry name" value="Aspartate receptor, ligand-binding domain"/>
    <property type="match status" value="1"/>
</dbReference>
<dbReference type="PROSITE" id="PS50111">
    <property type="entry name" value="CHEMOTAXIS_TRANSDUC_2"/>
    <property type="match status" value="1"/>
</dbReference>
<keyword evidence="6" id="KW-1133">Transmembrane helix</keyword>
<dbReference type="SMART" id="SM00091">
    <property type="entry name" value="PAS"/>
    <property type="match status" value="2"/>
</dbReference>
<dbReference type="SUPFAM" id="SSF58104">
    <property type="entry name" value="Methyl-accepting chemotaxis protein (MCP) signaling domain"/>
    <property type="match status" value="1"/>
</dbReference>
<dbReference type="InterPro" id="IPR013655">
    <property type="entry name" value="PAS_fold_3"/>
</dbReference>
<dbReference type="NCBIfam" id="TIGR00229">
    <property type="entry name" value="sensory_box"/>
    <property type="match status" value="1"/>
</dbReference>
<dbReference type="PANTHER" id="PTHR43531:SF11">
    <property type="entry name" value="METHYL-ACCEPTING CHEMOTAXIS PROTEIN 3"/>
    <property type="match status" value="1"/>
</dbReference>
<keyword evidence="11" id="KW-1185">Reference proteome</keyword>
<evidence type="ECO:0000256" key="5">
    <source>
        <dbReference type="SAM" id="Coils"/>
    </source>
</evidence>
<protein>
    <submittedName>
        <fullName evidence="10">PAS domain S-box protein</fullName>
    </submittedName>
</protein>
<evidence type="ECO:0000256" key="3">
    <source>
        <dbReference type="ARBA" id="ARBA00029447"/>
    </source>
</evidence>
<dbReference type="InterPro" id="IPR025991">
    <property type="entry name" value="Chemoreceptor_zinc-bind_dom"/>
</dbReference>
<feature type="domain" description="HAMP" evidence="9">
    <location>
        <begin position="1569"/>
        <end position="1621"/>
    </location>
</feature>
<dbReference type="RefSeq" id="WP_192376687.1">
    <property type="nucleotide sequence ID" value="NZ_CAJHIV010000001.1"/>
</dbReference>
<dbReference type="EMBL" id="JACXSS010000001">
    <property type="protein sequence ID" value="MBD9358472.1"/>
    <property type="molecule type" value="Genomic_DNA"/>
</dbReference>
<dbReference type="InterPro" id="IPR035965">
    <property type="entry name" value="PAS-like_dom_sf"/>
</dbReference>
<evidence type="ECO:0000259" key="8">
    <source>
        <dbReference type="PROSITE" id="PS50112"/>
    </source>
</evidence>
<evidence type="ECO:0000256" key="4">
    <source>
        <dbReference type="PROSITE-ProRule" id="PRU00284"/>
    </source>
</evidence>
<dbReference type="Pfam" id="PF18947">
    <property type="entry name" value="HAMP_2"/>
    <property type="match status" value="12"/>
</dbReference>
<keyword evidence="2 4" id="KW-0807">Transducer</keyword>
<evidence type="ECO:0000313" key="11">
    <source>
        <dbReference type="Proteomes" id="UP000652176"/>
    </source>
</evidence>
<feature type="domain" description="Methyl-accepting transducer" evidence="7">
    <location>
        <begin position="1626"/>
        <end position="1841"/>
    </location>
</feature>
<keyword evidence="5" id="KW-0175">Coiled coil</keyword>
<comment type="caution">
    <text evidence="10">The sequence shown here is derived from an EMBL/GenBank/DDBJ whole genome shotgun (WGS) entry which is preliminary data.</text>
</comment>
<keyword evidence="1" id="KW-0145">Chemotaxis</keyword>
<dbReference type="InterPro" id="IPR004090">
    <property type="entry name" value="Chemotax_Me-accpt_rcpt"/>
</dbReference>
<dbReference type="InterPro" id="IPR003660">
    <property type="entry name" value="HAMP_dom"/>
</dbReference>
<evidence type="ECO:0000256" key="6">
    <source>
        <dbReference type="SAM" id="Phobius"/>
    </source>
</evidence>
<feature type="transmembrane region" description="Helical" evidence="6">
    <location>
        <begin position="160"/>
        <end position="179"/>
    </location>
</feature>
<dbReference type="Proteomes" id="UP000652176">
    <property type="component" value="Unassembled WGS sequence"/>
</dbReference>
<evidence type="ECO:0000259" key="7">
    <source>
        <dbReference type="PROSITE" id="PS50111"/>
    </source>
</evidence>
<feature type="coiled-coil region" evidence="5">
    <location>
        <begin position="1812"/>
        <end position="1839"/>
    </location>
</feature>
<gene>
    <name evidence="10" type="ORF">IE877_21780</name>
</gene>
<reference evidence="10 11" key="1">
    <citation type="submission" date="2020-09" db="EMBL/GenBank/DDBJ databases">
        <title>Methylomonas albis sp. nov. and Methylomonas fluvii sp. nov.: Two cold-adapted methanotrophs from the River Elbe and an amended description of Methylovulum psychrotolerans strain Eb1.</title>
        <authorList>
            <person name="Bussmann I.K."/>
            <person name="Klings K.-W."/>
            <person name="Warnstedt J."/>
            <person name="Hoppert M."/>
            <person name="Saborowski A."/>
            <person name="Horn F."/>
            <person name="Liebner S."/>
        </authorList>
    </citation>
    <scope>NUCLEOTIDE SEQUENCE [LARGE SCALE GENOMIC DNA]</scope>
    <source>
        <strain evidence="10 11">EbA</strain>
    </source>
</reference>
<dbReference type="PROSITE" id="PS50885">
    <property type="entry name" value="HAMP"/>
    <property type="match status" value="1"/>
</dbReference>
<feature type="transmembrane region" description="Helical" evidence="6">
    <location>
        <begin position="453"/>
        <end position="476"/>
    </location>
</feature>
<dbReference type="SUPFAM" id="SSF55785">
    <property type="entry name" value="PYP-like sensor domain (PAS domain)"/>
    <property type="match status" value="1"/>
</dbReference>
<dbReference type="CDD" id="cd00130">
    <property type="entry name" value="PAS"/>
    <property type="match status" value="1"/>
</dbReference>